<feature type="compositionally biased region" description="Gly residues" evidence="6">
    <location>
        <begin position="1"/>
        <end position="11"/>
    </location>
</feature>
<evidence type="ECO:0000259" key="7">
    <source>
        <dbReference type="Pfam" id="PF00628"/>
    </source>
</evidence>
<sequence>MGSEGEGGGTGMKKVRKRQLVMESSDSEADDYCISTRQERGSSSSGNVGSGSRGDGDQLEETSVAVSSEKVSEAKSSNGDISVKNKGGEPESSSHPDPKRIRVEAVHEGGGGSNKSVSKGGTGGKMLPRGFPAWRLEKPEVRAGWVLDDDGRGEIKTSNGSKVKQKVLTLDDKRGKVELQNHEKRMPLKTDQGSSADCNKQDVIVVQGKKGLLKILPKNKMARDNADGRIPSENTKVDEKTSNHKIPTKRGVLKLLPKKKNVESDSKVHPKKIKVDGETGDGRLLVKNTKVDKEASDEKILTDKVKLDGEFGGDNVQTKNSTMDLEKVARKFPPRISKEDGKTTDSYKGHEEKSAALAELRKQDSNAKISSVNQHKPSLSGRDENTKSSKHGKLKKRLLEHKGSPEKLPKKVKSEASDLQGTSGTLKKHGMKKPRGGPLNTLKQDLRNQIKNILLDNGWKIELRPRRNKDYEDSVYVSPQGTGYWSITKAYGVFQEQFQNPHDHSSKLNNIELDASNTISKDDLAMLKKNIVKRRTKGEIDDAEKNRNSKANPAGSRNKHQNVEDRVKVNNRGCGLRVRGNTRNMEDNMDGYAPYEWKQTIYSWMIDLGVVSEDSKVKYMNRKRTRAMLEGKIMRNGIYCGCCSKILTVSKFELHAGSNEQEPYANIFLEDGRVSLLQCLLDAWEKHTQSENKGFYKIDSGDDPDDDTCAICGDGGDLVCCDGCTSTFHLDCLRIKVSI</sequence>
<keyword evidence="4" id="KW-0862">Zinc</keyword>
<protein>
    <recommendedName>
        <fullName evidence="12">Tify domain-containing protein</fullName>
    </recommendedName>
</protein>
<reference evidence="10" key="1">
    <citation type="journal article" date="2018" name="DNA Res.">
        <title>Multiple hybrid de novo genome assembly of finger millet, an orphan allotetraploid crop.</title>
        <authorList>
            <person name="Hatakeyama M."/>
            <person name="Aluri S."/>
            <person name="Balachadran M.T."/>
            <person name="Sivarajan S.R."/>
            <person name="Patrignani A."/>
            <person name="Gruter S."/>
            <person name="Poveda L."/>
            <person name="Shimizu-Inatsugi R."/>
            <person name="Baeten J."/>
            <person name="Francoijs K.J."/>
            <person name="Nataraja K.N."/>
            <person name="Reddy Y.A.N."/>
            <person name="Phadnis S."/>
            <person name="Ravikumar R.L."/>
            <person name="Schlapbach R."/>
            <person name="Sreeman S.M."/>
            <person name="Shimizu K.K."/>
        </authorList>
    </citation>
    <scope>NUCLEOTIDE SEQUENCE</scope>
</reference>
<feature type="compositionally biased region" description="Basic and acidic residues" evidence="6">
    <location>
        <begin position="538"/>
        <end position="547"/>
    </location>
</feature>
<reference evidence="10" key="2">
    <citation type="submission" date="2021-12" db="EMBL/GenBank/DDBJ databases">
        <title>Resequencing data analysis of finger millet.</title>
        <authorList>
            <person name="Hatakeyama M."/>
            <person name="Aluri S."/>
            <person name="Balachadran M.T."/>
            <person name="Sivarajan S.R."/>
            <person name="Poveda L."/>
            <person name="Shimizu-Inatsugi R."/>
            <person name="Schlapbach R."/>
            <person name="Sreeman S.M."/>
            <person name="Shimizu K.K."/>
        </authorList>
    </citation>
    <scope>NUCLEOTIDE SEQUENCE</scope>
</reference>
<feature type="compositionally biased region" description="Basic residues" evidence="6">
    <location>
        <begin position="388"/>
        <end position="399"/>
    </location>
</feature>
<keyword evidence="11" id="KW-1185">Reference proteome</keyword>
<evidence type="ECO:0000259" key="8">
    <source>
        <dbReference type="Pfam" id="PF16135"/>
    </source>
</evidence>
<evidence type="ECO:0000313" key="11">
    <source>
        <dbReference type="Proteomes" id="UP001054889"/>
    </source>
</evidence>
<dbReference type="InterPro" id="IPR042163">
    <property type="entry name" value="PHF12"/>
</dbReference>
<evidence type="ECO:0000313" key="10">
    <source>
        <dbReference type="EMBL" id="GJN24657.1"/>
    </source>
</evidence>
<dbReference type="Pfam" id="PF16135">
    <property type="entry name" value="TDBD"/>
    <property type="match status" value="1"/>
</dbReference>
<organism evidence="10 11">
    <name type="scientific">Eleusine coracana subsp. coracana</name>
    <dbReference type="NCBI Taxonomy" id="191504"/>
    <lineage>
        <taxon>Eukaryota</taxon>
        <taxon>Viridiplantae</taxon>
        <taxon>Streptophyta</taxon>
        <taxon>Embryophyta</taxon>
        <taxon>Tracheophyta</taxon>
        <taxon>Spermatophyta</taxon>
        <taxon>Magnoliopsida</taxon>
        <taxon>Liliopsida</taxon>
        <taxon>Poales</taxon>
        <taxon>Poaceae</taxon>
        <taxon>PACMAD clade</taxon>
        <taxon>Chloridoideae</taxon>
        <taxon>Cynodonteae</taxon>
        <taxon>Eleusininae</taxon>
        <taxon>Eleusine</taxon>
    </lineage>
</organism>
<dbReference type="SUPFAM" id="SSF57903">
    <property type="entry name" value="FYVE/PHD zinc finger"/>
    <property type="match status" value="1"/>
</dbReference>
<evidence type="ECO:0000256" key="3">
    <source>
        <dbReference type="ARBA" id="ARBA00022771"/>
    </source>
</evidence>
<feature type="compositionally biased region" description="Basic residues" evidence="6">
    <location>
        <begin position="426"/>
        <end position="435"/>
    </location>
</feature>
<name>A0AAV5EQC1_ELECO</name>
<keyword evidence="3" id="KW-0863">Zinc-finger</keyword>
<dbReference type="Proteomes" id="UP001054889">
    <property type="component" value="Unassembled WGS sequence"/>
</dbReference>
<gene>
    <name evidence="10" type="primary">gb12411</name>
    <name evidence="10" type="ORF">PR202_gb12411</name>
</gene>
<feature type="compositionally biased region" description="Basic residues" evidence="6">
    <location>
        <begin position="246"/>
        <end position="259"/>
    </location>
</feature>
<feature type="compositionally biased region" description="Basic and acidic residues" evidence="6">
    <location>
        <begin position="400"/>
        <end position="416"/>
    </location>
</feature>
<feature type="compositionally biased region" description="Basic and acidic residues" evidence="6">
    <location>
        <begin position="174"/>
        <end position="188"/>
    </location>
</feature>
<keyword evidence="2" id="KW-0479">Metal-binding</keyword>
<feature type="domain" description="DUF7028" evidence="9">
    <location>
        <begin position="441"/>
        <end position="496"/>
    </location>
</feature>
<accession>A0AAV5EQC1</accession>
<evidence type="ECO:0000256" key="1">
    <source>
        <dbReference type="ARBA" id="ARBA00004123"/>
    </source>
</evidence>
<evidence type="ECO:0000259" key="9">
    <source>
        <dbReference type="Pfam" id="PF22970"/>
    </source>
</evidence>
<dbReference type="Pfam" id="PF00628">
    <property type="entry name" value="PHD"/>
    <property type="match status" value="1"/>
</dbReference>
<dbReference type="GO" id="GO:0006357">
    <property type="term" value="P:regulation of transcription by RNA polymerase II"/>
    <property type="evidence" value="ECO:0007669"/>
    <property type="project" value="TreeGrafter"/>
</dbReference>
<dbReference type="InterPro" id="IPR019787">
    <property type="entry name" value="Znf_PHD-finger"/>
</dbReference>
<feature type="region of interest" description="Disordered" evidence="6">
    <location>
        <begin position="217"/>
        <end position="278"/>
    </location>
</feature>
<evidence type="ECO:0000256" key="2">
    <source>
        <dbReference type="ARBA" id="ARBA00022723"/>
    </source>
</evidence>
<dbReference type="PANTHER" id="PTHR46309">
    <property type="entry name" value="PHD FINGER PROTEIN 12"/>
    <property type="match status" value="1"/>
</dbReference>
<feature type="domain" description="PHD-type" evidence="7">
    <location>
        <begin position="709"/>
        <end position="737"/>
    </location>
</feature>
<evidence type="ECO:0000256" key="6">
    <source>
        <dbReference type="SAM" id="MobiDB-lite"/>
    </source>
</evidence>
<feature type="compositionally biased region" description="Basic and acidic residues" evidence="6">
    <location>
        <begin position="336"/>
        <end position="365"/>
    </location>
</feature>
<feature type="region of interest" description="Disordered" evidence="6">
    <location>
        <begin position="328"/>
        <end position="442"/>
    </location>
</feature>
<feature type="domain" description="Tify" evidence="8">
    <location>
        <begin position="631"/>
        <end position="680"/>
    </location>
</feature>
<feature type="region of interest" description="Disordered" evidence="6">
    <location>
        <begin position="1"/>
        <end position="131"/>
    </location>
</feature>
<keyword evidence="5" id="KW-0539">Nucleus</keyword>
<feature type="compositionally biased region" description="Low complexity" evidence="6">
    <location>
        <begin position="63"/>
        <end position="77"/>
    </location>
</feature>
<dbReference type="InterPro" id="IPR013083">
    <property type="entry name" value="Znf_RING/FYVE/PHD"/>
</dbReference>
<dbReference type="Pfam" id="PF22970">
    <property type="entry name" value="DUF7028"/>
    <property type="match status" value="1"/>
</dbReference>
<feature type="region of interest" description="Disordered" evidence="6">
    <location>
        <begin position="538"/>
        <end position="563"/>
    </location>
</feature>
<dbReference type="EMBL" id="BQKI01000077">
    <property type="protein sequence ID" value="GJN24657.1"/>
    <property type="molecule type" value="Genomic_DNA"/>
</dbReference>
<feature type="compositionally biased region" description="Basic and acidic residues" evidence="6">
    <location>
        <begin position="86"/>
        <end position="107"/>
    </location>
</feature>
<feature type="region of interest" description="Disordered" evidence="6">
    <location>
        <begin position="174"/>
        <end position="197"/>
    </location>
</feature>
<feature type="compositionally biased region" description="Basic and acidic residues" evidence="6">
    <location>
        <begin position="260"/>
        <end position="278"/>
    </location>
</feature>
<comment type="subcellular location">
    <subcellularLocation>
        <location evidence="1">Nucleus</location>
    </subcellularLocation>
</comment>
<dbReference type="GO" id="GO:0003714">
    <property type="term" value="F:transcription corepressor activity"/>
    <property type="evidence" value="ECO:0007669"/>
    <property type="project" value="InterPro"/>
</dbReference>
<dbReference type="InterPro" id="IPR011011">
    <property type="entry name" value="Znf_FYVE_PHD"/>
</dbReference>
<dbReference type="InterPro" id="IPR054292">
    <property type="entry name" value="DUF7028"/>
</dbReference>
<dbReference type="InterPro" id="IPR032308">
    <property type="entry name" value="TDBD"/>
</dbReference>
<dbReference type="Gene3D" id="3.30.40.10">
    <property type="entry name" value="Zinc/RING finger domain, C3HC4 (zinc finger)"/>
    <property type="match status" value="1"/>
</dbReference>
<comment type="caution">
    <text evidence="10">The sequence shown here is derived from an EMBL/GenBank/DDBJ whole genome shotgun (WGS) entry which is preliminary data.</text>
</comment>
<dbReference type="PANTHER" id="PTHR46309:SF1">
    <property type="entry name" value="PHD FINGER PROTEIN 12"/>
    <property type="match status" value="1"/>
</dbReference>
<evidence type="ECO:0000256" key="5">
    <source>
        <dbReference type="ARBA" id="ARBA00023242"/>
    </source>
</evidence>
<dbReference type="AlphaFoldDB" id="A0AAV5EQC1"/>
<feature type="compositionally biased region" description="Polar residues" evidence="6">
    <location>
        <begin position="366"/>
        <end position="377"/>
    </location>
</feature>
<dbReference type="GO" id="GO:0005634">
    <property type="term" value="C:nucleus"/>
    <property type="evidence" value="ECO:0007669"/>
    <property type="project" value="UniProtKB-SubCell"/>
</dbReference>
<dbReference type="GO" id="GO:0008270">
    <property type="term" value="F:zinc ion binding"/>
    <property type="evidence" value="ECO:0007669"/>
    <property type="project" value="UniProtKB-KW"/>
</dbReference>
<proteinExistence type="predicted"/>
<evidence type="ECO:0000256" key="4">
    <source>
        <dbReference type="ARBA" id="ARBA00022833"/>
    </source>
</evidence>
<evidence type="ECO:0008006" key="12">
    <source>
        <dbReference type="Google" id="ProtNLM"/>
    </source>
</evidence>